<reference evidence="4 5" key="2">
    <citation type="submission" date="2017-04" db="EMBL/GenBank/DDBJ databases">
        <title>CpG methylation of centromeres and impact of large insertions on vertebrate speciation.</title>
        <authorList>
            <person name="Ichikawa K."/>
            <person name="Yoshimura J."/>
            <person name="Morishita S."/>
        </authorList>
    </citation>
    <scope>NUCLEOTIDE SEQUENCE</scope>
    <source>
        <strain evidence="4 5">HNI</strain>
    </source>
</reference>
<evidence type="ECO:0000256" key="2">
    <source>
        <dbReference type="SAM" id="MobiDB-lite"/>
    </source>
</evidence>
<dbReference type="PROSITE" id="PS51257">
    <property type="entry name" value="PROKAR_LIPOPROTEIN"/>
    <property type="match status" value="1"/>
</dbReference>
<reference evidence="4" key="3">
    <citation type="submission" date="2025-08" db="UniProtKB">
        <authorList>
            <consortium name="Ensembl"/>
        </authorList>
    </citation>
    <scope>IDENTIFICATION</scope>
    <source>
        <strain evidence="4">HNI</strain>
    </source>
</reference>
<dbReference type="AlphaFoldDB" id="A0A3P9LUT0"/>
<dbReference type="PROSITE" id="PS50200">
    <property type="entry name" value="RA"/>
    <property type="match status" value="1"/>
</dbReference>
<evidence type="ECO:0000259" key="3">
    <source>
        <dbReference type="PROSITE" id="PS50200"/>
    </source>
</evidence>
<name>A0A3P9LUT0_ORYLA</name>
<protein>
    <submittedName>
        <fullName evidence="4">Ras association domain family member 7b</fullName>
    </submittedName>
</protein>
<evidence type="ECO:0000313" key="4">
    <source>
        <dbReference type="Ensembl" id="ENSORLP00020024244.1"/>
    </source>
</evidence>
<dbReference type="GO" id="GO:0007165">
    <property type="term" value="P:signal transduction"/>
    <property type="evidence" value="ECO:0007669"/>
    <property type="project" value="InterPro"/>
</dbReference>
<dbReference type="InterPro" id="IPR033593">
    <property type="entry name" value="N-RASSF"/>
</dbReference>
<dbReference type="SUPFAM" id="SSF54236">
    <property type="entry name" value="Ubiquitin-like"/>
    <property type="match status" value="1"/>
</dbReference>
<dbReference type="Pfam" id="PF00788">
    <property type="entry name" value="RA"/>
    <property type="match status" value="1"/>
</dbReference>
<accession>A0A3P9LUT0</accession>
<keyword evidence="1" id="KW-0175">Coiled coil</keyword>
<evidence type="ECO:0000313" key="5">
    <source>
        <dbReference type="Proteomes" id="UP000265180"/>
    </source>
</evidence>
<dbReference type="PANTHER" id="PTHR15286:SF11">
    <property type="entry name" value="RAS ASSOCIATION DOMAIN-CONTAINING PROTEIN 7"/>
    <property type="match status" value="1"/>
</dbReference>
<proteinExistence type="predicted"/>
<dbReference type="SMART" id="SM00314">
    <property type="entry name" value="RA"/>
    <property type="match status" value="1"/>
</dbReference>
<feature type="domain" description="Ras-associating" evidence="3">
    <location>
        <begin position="1"/>
        <end position="82"/>
    </location>
</feature>
<reference key="1">
    <citation type="journal article" date="2007" name="Nature">
        <title>The medaka draft genome and insights into vertebrate genome evolution.</title>
        <authorList>
            <person name="Kasahara M."/>
            <person name="Naruse K."/>
            <person name="Sasaki S."/>
            <person name="Nakatani Y."/>
            <person name="Qu W."/>
            <person name="Ahsan B."/>
            <person name="Yamada T."/>
            <person name="Nagayasu Y."/>
            <person name="Doi K."/>
            <person name="Kasai Y."/>
            <person name="Jindo T."/>
            <person name="Kobayashi D."/>
            <person name="Shimada A."/>
            <person name="Toyoda A."/>
            <person name="Kuroki Y."/>
            <person name="Fujiyama A."/>
            <person name="Sasaki T."/>
            <person name="Shimizu A."/>
            <person name="Asakawa S."/>
            <person name="Shimizu N."/>
            <person name="Hashimoto S."/>
            <person name="Yang J."/>
            <person name="Lee Y."/>
            <person name="Matsushima K."/>
            <person name="Sugano S."/>
            <person name="Sakaizumi M."/>
            <person name="Narita T."/>
            <person name="Ohishi K."/>
            <person name="Haga S."/>
            <person name="Ohta F."/>
            <person name="Nomoto H."/>
            <person name="Nogata K."/>
            <person name="Morishita T."/>
            <person name="Endo T."/>
            <person name="Shin-I T."/>
            <person name="Takeda H."/>
            <person name="Morishita S."/>
            <person name="Kohara Y."/>
        </authorList>
    </citation>
    <scope>NUCLEOTIDE SEQUENCE [LARGE SCALE GENOMIC DNA]</scope>
    <source>
        <strain>Hd-rR</strain>
    </source>
</reference>
<feature type="compositionally biased region" description="Low complexity" evidence="2">
    <location>
        <begin position="135"/>
        <end position="148"/>
    </location>
</feature>
<organism evidence="4 5">
    <name type="scientific">Oryzias latipes</name>
    <name type="common">Japanese rice fish</name>
    <name type="synonym">Japanese killifish</name>
    <dbReference type="NCBI Taxonomy" id="8090"/>
    <lineage>
        <taxon>Eukaryota</taxon>
        <taxon>Metazoa</taxon>
        <taxon>Chordata</taxon>
        <taxon>Craniata</taxon>
        <taxon>Vertebrata</taxon>
        <taxon>Euteleostomi</taxon>
        <taxon>Actinopterygii</taxon>
        <taxon>Neopterygii</taxon>
        <taxon>Teleostei</taxon>
        <taxon>Neoteleostei</taxon>
        <taxon>Acanthomorphata</taxon>
        <taxon>Ovalentaria</taxon>
        <taxon>Atherinomorphae</taxon>
        <taxon>Beloniformes</taxon>
        <taxon>Adrianichthyidae</taxon>
        <taxon>Oryziinae</taxon>
        <taxon>Oryzias</taxon>
    </lineage>
</organism>
<evidence type="ECO:0000256" key="1">
    <source>
        <dbReference type="SAM" id="Coils"/>
    </source>
</evidence>
<feature type="coiled-coil region" evidence="1">
    <location>
        <begin position="245"/>
        <end position="350"/>
    </location>
</feature>
<dbReference type="PANTHER" id="PTHR15286">
    <property type="entry name" value="RAS-ASSOCIATING DOMAIN CONTAINING PROTEIN"/>
    <property type="match status" value="1"/>
</dbReference>
<sequence length="456" mass="51264">MELKVWVEGVLRVVCGLSLSTSCQDVVITLAQAIGQTGRYTLTMKYRGNDRILAADDCPLLQLAQLGPLAAEVQFVLQRTGPSLSEDSHGPTLGRELPPPRPSGPLKPRGPQKALTFNLGPSSLPRRSKQHKAMSPSPRSSPEPSSHGSDCETASKEEAFKQILQHRRRLQDLELQIEALEKETVFQEQDSSPADAFSLSPAFTEELADLEQQFRQNQVELMYGETWEEELQLEMDLELGRTSNLKRLDEICASIDEQNEEIKELRTQCVKLEEELELRAQSERSQVEAKQTNEVIVSLTQKLQRRLQLGEELERLLAESQQELQTAEERVKRQERIKELNKELRQSNLQHFIHQAGVAPPPEQNNLLHLHDAHLKGSRRTGLKQSEINPSISQTAVTTVTPELLGNMQMSEVGALSTPWSLAGAVSRVLTTLHLPATPVHPSWMPHNYSHSRRVQ</sequence>
<feature type="coiled-coil region" evidence="1">
    <location>
        <begin position="156"/>
        <end position="190"/>
    </location>
</feature>
<reference evidence="4" key="4">
    <citation type="submission" date="2025-09" db="UniProtKB">
        <authorList>
            <consortium name="Ensembl"/>
        </authorList>
    </citation>
    <scope>IDENTIFICATION</scope>
    <source>
        <strain evidence="4">HNI</strain>
    </source>
</reference>
<dbReference type="Gene3D" id="3.10.20.90">
    <property type="entry name" value="Phosphatidylinositol 3-kinase Catalytic Subunit, Chain A, domain 1"/>
    <property type="match status" value="1"/>
</dbReference>
<feature type="region of interest" description="Disordered" evidence="2">
    <location>
        <begin position="82"/>
        <end position="154"/>
    </location>
</feature>
<dbReference type="InterPro" id="IPR000159">
    <property type="entry name" value="RA_dom"/>
</dbReference>
<dbReference type="InterPro" id="IPR029071">
    <property type="entry name" value="Ubiquitin-like_domsf"/>
</dbReference>
<dbReference type="Proteomes" id="UP000265180">
    <property type="component" value="Chromosome 3"/>
</dbReference>
<dbReference type="Ensembl" id="ENSORLT00020007442.1">
    <property type="protein sequence ID" value="ENSORLP00020024244.1"/>
    <property type="gene ID" value="ENSORLG00020005553.1"/>
</dbReference>